<evidence type="ECO:0000256" key="1">
    <source>
        <dbReference type="ARBA" id="ARBA00004323"/>
    </source>
</evidence>
<keyword evidence="6" id="KW-0812">Transmembrane</keyword>
<evidence type="ECO:0000256" key="3">
    <source>
        <dbReference type="ARBA" id="ARBA00022676"/>
    </source>
</evidence>
<organism evidence="8 9">
    <name type="scientific">Dioscorea cayennensis subsp. rotundata</name>
    <name type="common">White Guinea yam</name>
    <name type="synonym">Dioscorea rotundata</name>
    <dbReference type="NCBI Taxonomy" id="55577"/>
    <lineage>
        <taxon>Eukaryota</taxon>
        <taxon>Viridiplantae</taxon>
        <taxon>Streptophyta</taxon>
        <taxon>Embryophyta</taxon>
        <taxon>Tracheophyta</taxon>
        <taxon>Spermatophyta</taxon>
        <taxon>Magnoliopsida</taxon>
        <taxon>Liliopsida</taxon>
        <taxon>Dioscoreales</taxon>
        <taxon>Dioscoreaceae</taxon>
        <taxon>Dioscorea</taxon>
    </lineage>
</organism>
<evidence type="ECO:0000256" key="2">
    <source>
        <dbReference type="ARBA" id="ARBA00010271"/>
    </source>
</evidence>
<evidence type="ECO:0000256" key="4">
    <source>
        <dbReference type="ARBA" id="ARBA00022968"/>
    </source>
</evidence>
<name>A0AB40ALJ5_DIOCR</name>
<sequence length="498" mass="57726">MPVDHPRATASSRRFRSWRRRTLAAALLATTIAIILTCAIPYLFFSPPPTLVSFHPSFNSSRDARQRVSLPAPLVSLPKPLSPPPARRSSDVKFAGNDHLKIRCSIVADLPAMSPDEQLLYARLEIENPENAPLDSEDADNELYAPLFRNVSVFRRSYQLMEKILKIYIYPDGKRPIFHTPNLRGIYASEGWFLKLMEENKKFVVKDPTKAHLFYLPYSSRQLELAIYVPESHDLKPLSHFLKDYVNNISSKYSFWNRTKGADHFLVACHDWGPYTTTAHEEFRKNTMKALCNADVSEGIFVRGKDVSLPETTIRTPRKPLRFLGGRPVSQRSILAFFAGNMHGRVRPVLLKYWEKDKDMRIYGPLPNRVAREMSYIHHMKTSRFCICPMGYEVNSPRIVEAIYYECVPVIIADNFVPPLDEVLDWNAFSVIIAEKDIPKMKEILLGISLRKYVSMHDNVKRLQKHFLWHNKPEKYDLFHMILHSLWFNRLNQVQLQQ</sequence>
<keyword evidence="5" id="KW-0333">Golgi apparatus</keyword>
<proteinExistence type="inferred from homology"/>
<evidence type="ECO:0000256" key="6">
    <source>
        <dbReference type="SAM" id="Phobius"/>
    </source>
</evidence>
<keyword evidence="6" id="KW-0472">Membrane</keyword>
<feature type="domain" description="Exostosin GT47" evidence="7">
    <location>
        <begin position="162"/>
        <end position="445"/>
    </location>
</feature>
<dbReference type="GO" id="GO:0000139">
    <property type="term" value="C:Golgi membrane"/>
    <property type="evidence" value="ECO:0007669"/>
    <property type="project" value="UniProtKB-SubCell"/>
</dbReference>
<evidence type="ECO:0000256" key="5">
    <source>
        <dbReference type="ARBA" id="ARBA00023034"/>
    </source>
</evidence>
<dbReference type="RefSeq" id="XP_039115639.1">
    <property type="nucleotide sequence ID" value="XM_039259705.1"/>
</dbReference>
<dbReference type="GeneID" id="120251168"/>
<dbReference type="PANTHER" id="PTHR11062">
    <property type="entry name" value="EXOSTOSIN HEPARAN SULFATE GLYCOSYLTRANSFERASE -RELATED"/>
    <property type="match status" value="1"/>
</dbReference>
<evidence type="ECO:0000313" key="8">
    <source>
        <dbReference type="Proteomes" id="UP001515500"/>
    </source>
</evidence>
<keyword evidence="3" id="KW-0328">Glycosyltransferase</keyword>
<dbReference type="GO" id="GO:0016757">
    <property type="term" value="F:glycosyltransferase activity"/>
    <property type="evidence" value="ECO:0007669"/>
    <property type="project" value="UniProtKB-KW"/>
</dbReference>
<dbReference type="AlphaFoldDB" id="A0AB40ALJ5"/>
<dbReference type="Pfam" id="PF03016">
    <property type="entry name" value="Exostosin_GT47"/>
    <property type="match status" value="1"/>
</dbReference>
<gene>
    <name evidence="9" type="primary">LOC120251168</name>
</gene>
<accession>A0AB40ALJ5</accession>
<evidence type="ECO:0000259" key="7">
    <source>
        <dbReference type="Pfam" id="PF03016"/>
    </source>
</evidence>
<keyword evidence="4" id="KW-0735">Signal-anchor</keyword>
<keyword evidence="8" id="KW-1185">Reference proteome</keyword>
<dbReference type="InterPro" id="IPR040911">
    <property type="entry name" value="Exostosin_GT47"/>
</dbReference>
<comment type="similarity">
    <text evidence="2">Belongs to the glycosyltransferase 47 family.</text>
</comment>
<keyword evidence="3" id="KW-0808">Transferase</keyword>
<dbReference type="InterPro" id="IPR004263">
    <property type="entry name" value="Exostosin"/>
</dbReference>
<keyword evidence="6" id="KW-1133">Transmembrane helix</keyword>
<evidence type="ECO:0000313" key="9">
    <source>
        <dbReference type="RefSeq" id="XP_039115639.1"/>
    </source>
</evidence>
<reference evidence="9" key="1">
    <citation type="submission" date="2025-08" db="UniProtKB">
        <authorList>
            <consortium name="RefSeq"/>
        </authorList>
    </citation>
    <scope>IDENTIFICATION</scope>
</reference>
<feature type="transmembrane region" description="Helical" evidence="6">
    <location>
        <begin position="23"/>
        <end position="45"/>
    </location>
</feature>
<dbReference type="PANTHER" id="PTHR11062:SF59">
    <property type="entry name" value="EXOSTOSIN FAMILY PROTEIN"/>
    <property type="match status" value="1"/>
</dbReference>
<comment type="subcellular location">
    <subcellularLocation>
        <location evidence="1">Golgi apparatus membrane</location>
        <topology evidence="1">Single-pass type II membrane protein</topology>
    </subcellularLocation>
</comment>
<protein>
    <submittedName>
        <fullName evidence="9">Probable glycosyltransferase At5g03795</fullName>
    </submittedName>
</protein>
<dbReference type="Proteomes" id="UP001515500">
    <property type="component" value="Chromosome 20"/>
</dbReference>